<organism evidence="3 4">
    <name type="scientific">Agrocybe pediades</name>
    <dbReference type="NCBI Taxonomy" id="84607"/>
    <lineage>
        <taxon>Eukaryota</taxon>
        <taxon>Fungi</taxon>
        <taxon>Dikarya</taxon>
        <taxon>Basidiomycota</taxon>
        <taxon>Agaricomycotina</taxon>
        <taxon>Agaricomycetes</taxon>
        <taxon>Agaricomycetidae</taxon>
        <taxon>Agaricales</taxon>
        <taxon>Agaricineae</taxon>
        <taxon>Strophariaceae</taxon>
        <taxon>Agrocybe</taxon>
    </lineage>
</organism>
<dbReference type="InterPro" id="IPR001810">
    <property type="entry name" value="F-box_dom"/>
</dbReference>
<name>A0A8H4VW53_9AGAR</name>
<feature type="domain" description="F-box" evidence="2">
    <location>
        <begin position="90"/>
        <end position="127"/>
    </location>
</feature>
<protein>
    <recommendedName>
        <fullName evidence="2">F-box domain-containing protein</fullName>
    </recommendedName>
</protein>
<keyword evidence="4" id="KW-1185">Reference proteome</keyword>
<evidence type="ECO:0000313" key="3">
    <source>
        <dbReference type="EMBL" id="KAF4622560.1"/>
    </source>
</evidence>
<dbReference type="InterPro" id="IPR036047">
    <property type="entry name" value="F-box-like_dom_sf"/>
</dbReference>
<reference evidence="3 4" key="1">
    <citation type="submission" date="2019-12" db="EMBL/GenBank/DDBJ databases">
        <authorList>
            <person name="Floudas D."/>
            <person name="Bentzer J."/>
            <person name="Ahren D."/>
            <person name="Johansson T."/>
            <person name="Persson P."/>
            <person name="Tunlid A."/>
        </authorList>
    </citation>
    <scope>NUCLEOTIDE SEQUENCE [LARGE SCALE GENOMIC DNA]</scope>
    <source>
        <strain evidence="3 4">CBS 102.39</strain>
    </source>
</reference>
<evidence type="ECO:0000259" key="2">
    <source>
        <dbReference type="Pfam" id="PF12937"/>
    </source>
</evidence>
<proteinExistence type="predicted"/>
<dbReference type="SUPFAM" id="SSF81383">
    <property type="entry name" value="F-box domain"/>
    <property type="match status" value="1"/>
</dbReference>
<sequence length="522" mass="61076">MDVATVSISESRTFTVTVTEYERLIEENARLRYENEFLSRENQELKLSEEKTRREFEEAYRSSLIREQGRMCALENYRVSGHMQYQHTRWSAMPHEIVVQIMDYLHQQDDKKTLLRCALVCRSWASSSRKYTFTSLTVSLWTSGARRLRLYGLLDHPLCTFASAVRMLRIDADSNERYGTYAGWLDPLIPCLHKLSAVQHLDCTPITEWHCQSAWRALLRTHTFTAQIVDLTLRGVAFDSIEAFVETIQSFPLLVHLKYEGEHSSVARNTWGDSLPSLPYWKSLPNLRSLEIAQSFLPWSRLVWRWLHISQTRPSVLSLDAVTLNDFMDLHQINKDHSLFRRGEQFRSLESFSQYLQFLGPALEVLKINFRFSHPDTRHGYMSIPLFLENVDLSPVVGLRLLDLIPLEVHFLPEDLHITHGSTLLPIFLSRMPRQERLSEIIFEIREAVYPEDVLDEAQAESDEAWRSLDTLLTGPSFPALKDLTFRLPVSRKWFDDMFLELELLGRKLPRCQTKFRLRTFF</sequence>
<dbReference type="Gene3D" id="1.20.1280.50">
    <property type="match status" value="1"/>
</dbReference>
<evidence type="ECO:0000256" key="1">
    <source>
        <dbReference type="SAM" id="Coils"/>
    </source>
</evidence>
<dbReference type="EMBL" id="JAACJL010000002">
    <property type="protein sequence ID" value="KAF4622560.1"/>
    <property type="molecule type" value="Genomic_DNA"/>
</dbReference>
<accession>A0A8H4VW53</accession>
<dbReference type="Proteomes" id="UP000521872">
    <property type="component" value="Unassembled WGS sequence"/>
</dbReference>
<gene>
    <name evidence="3" type="ORF">D9613_009376</name>
</gene>
<feature type="coiled-coil region" evidence="1">
    <location>
        <begin position="21"/>
        <end position="55"/>
    </location>
</feature>
<dbReference type="Pfam" id="PF12937">
    <property type="entry name" value="F-box-like"/>
    <property type="match status" value="1"/>
</dbReference>
<dbReference type="CDD" id="cd09917">
    <property type="entry name" value="F-box_SF"/>
    <property type="match status" value="1"/>
</dbReference>
<comment type="caution">
    <text evidence="3">The sequence shown here is derived from an EMBL/GenBank/DDBJ whole genome shotgun (WGS) entry which is preliminary data.</text>
</comment>
<evidence type="ECO:0000313" key="4">
    <source>
        <dbReference type="Proteomes" id="UP000521872"/>
    </source>
</evidence>
<dbReference type="AlphaFoldDB" id="A0A8H4VW53"/>
<keyword evidence="1" id="KW-0175">Coiled coil</keyword>